<dbReference type="PANTHER" id="PTHR33531">
    <property type="entry name" value="RUBRERYTHRIN SUBFAMILY"/>
    <property type="match status" value="1"/>
</dbReference>
<protein>
    <recommendedName>
        <fullName evidence="1">Rubrerythrin diiron-binding domain-containing protein</fullName>
    </recommendedName>
</protein>
<dbReference type="EMBL" id="LIZS01000085">
    <property type="protein sequence ID" value="KPJ51967.1"/>
    <property type="molecule type" value="Genomic_DNA"/>
</dbReference>
<dbReference type="SUPFAM" id="SSF47240">
    <property type="entry name" value="Ferritin-like"/>
    <property type="match status" value="1"/>
</dbReference>
<dbReference type="GO" id="GO:0016491">
    <property type="term" value="F:oxidoreductase activity"/>
    <property type="evidence" value="ECO:0007669"/>
    <property type="project" value="InterPro"/>
</dbReference>
<dbReference type="InterPro" id="IPR009078">
    <property type="entry name" value="Ferritin-like_SF"/>
</dbReference>
<reference evidence="2 3" key="1">
    <citation type="journal article" date="2015" name="Microbiome">
        <title>Genomic resolution of linkages in carbon, nitrogen, and sulfur cycling among widespread estuary sediment bacteria.</title>
        <authorList>
            <person name="Baker B.J."/>
            <person name="Lazar C.S."/>
            <person name="Teske A.P."/>
            <person name="Dick G.J."/>
        </authorList>
    </citation>
    <scope>NUCLEOTIDE SEQUENCE [LARGE SCALE GENOMIC DNA]</scope>
    <source>
        <strain evidence="2">DG_24</strain>
    </source>
</reference>
<proteinExistence type="predicted"/>
<feature type="domain" description="Rubrerythrin diiron-binding" evidence="1">
    <location>
        <begin position="8"/>
        <end position="57"/>
    </location>
</feature>
<dbReference type="InterPro" id="IPR003251">
    <property type="entry name" value="Rr_diiron-bd_dom"/>
</dbReference>
<evidence type="ECO:0000313" key="3">
    <source>
        <dbReference type="Proteomes" id="UP000052008"/>
    </source>
</evidence>
<evidence type="ECO:0000259" key="1">
    <source>
        <dbReference type="Pfam" id="PF02915"/>
    </source>
</evidence>
<dbReference type="PANTHER" id="PTHR33531:SF10">
    <property type="entry name" value="BLR7895 PROTEIN"/>
    <property type="match status" value="1"/>
</dbReference>
<feature type="domain" description="Rubrerythrin diiron-binding" evidence="1">
    <location>
        <begin position="92"/>
        <end position="143"/>
    </location>
</feature>
<dbReference type="AlphaFoldDB" id="A0A0S7WPN2"/>
<dbReference type="CDD" id="cd01045">
    <property type="entry name" value="Ferritin_like_AB"/>
    <property type="match status" value="1"/>
</dbReference>
<dbReference type="Pfam" id="PF02915">
    <property type="entry name" value="Rubrerythrin"/>
    <property type="match status" value="2"/>
</dbReference>
<comment type="caution">
    <text evidence="2">The sequence shown here is derived from an EMBL/GenBank/DDBJ whole genome shotgun (WGS) entry which is preliminary data.</text>
</comment>
<dbReference type="Gene3D" id="1.20.1260.10">
    <property type="match status" value="1"/>
</dbReference>
<dbReference type="STRING" id="1703770.AMJ39_08945"/>
<name>A0A0S7WPN2_UNCT6</name>
<dbReference type="GO" id="GO:0046872">
    <property type="term" value="F:metal ion binding"/>
    <property type="evidence" value="ECO:0007669"/>
    <property type="project" value="InterPro"/>
</dbReference>
<dbReference type="InterPro" id="IPR012347">
    <property type="entry name" value="Ferritin-like"/>
</dbReference>
<accession>A0A0S7WPN2</accession>
<gene>
    <name evidence="2" type="ORF">AMJ39_08945</name>
</gene>
<sequence length="150" mass="17238">MPSMTFNEAISLAIEREIGAATLYDGASKKATRPDAKKMFEELADEEREHRRRLEELDPSKLTSYKVEEIPDMGIGKPEGKATFDPNMGYQKILMFAIAKEEEAKGFYEHLAGTVDKPEVRQLFTALAQEEAKHRLRLQDEYDEHVMTWD</sequence>
<dbReference type="Proteomes" id="UP000052008">
    <property type="component" value="Unassembled WGS sequence"/>
</dbReference>
<evidence type="ECO:0000313" key="2">
    <source>
        <dbReference type="EMBL" id="KPJ51967.1"/>
    </source>
</evidence>
<organism evidence="2 3">
    <name type="scientific">candidate division TA06 bacterium DG_24</name>
    <dbReference type="NCBI Taxonomy" id="1703770"/>
    <lineage>
        <taxon>Bacteria</taxon>
        <taxon>Bacteria division TA06</taxon>
    </lineage>
</organism>